<protein>
    <submittedName>
        <fullName evidence="1">Uncharacterized protein</fullName>
    </submittedName>
</protein>
<reference evidence="1 2" key="1">
    <citation type="submission" date="2021-01" db="EMBL/GenBank/DDBJ databases">
        <title>Genomic Encyclopedia of Type Strains, Phase IV (KMG-IV): sequencing the most valuable type-strain genomes for metagenomic binning, comparative biology and taxonomic classification.</title>
        <authorList>
            <person name="Goeker M."/>
        </authorList>
    </citation>
    <scope>NUCLEOTIDE SEQUENCE [LARGE SCALE GENOMIC DNA]</scope>
    <source>
        <strain evidence="1 2">DSM 25890</strain>
    </source>
</reference>
<organism evidence="1 2">
    <name type="scientific">Alkaliphilus hydrothermalis</name>
    <dbReference type="NCBI Taxonomy" id="1482730"/>
    <lineage>
        <taxon>Bacteria</taxon>
        <taxon>Bacillati</taxon>
        <taxon>Bacillota</taxon>
        <taxon>Clostridia</taxon>
        <taxon>Peptostreptococcales</taxon>
        <taxon>Natronincolaceae</taxon>
        <taxon>Alkaliphilus</taxon>
    </lineage>
</organism>
<evidence type="ECO:0000313" key="2">
    <source>
        <dbReference type="Proteomes" id="UP001314796"/>
    </source>
</evidence>
<gene>
    <name evidence="1" type="ORF">JOC73_000778</name>
</gene>
<evidence type="ECO:0000313" key="1">
    <source>
        <dbReference type="EMBL" id="MBM7614267.1"/>
    </source>
</evidence>
<keyword evidence="2" id="KW-1185">Reference proteome</keyword>
<dbReference type="PROSITE" id="PS51257">
    <property type="entry name" value="PROKAR_LIPOPROTEIN"/>
    <property type="match status" value="1"/>
</dbReference>
<name>A0ABS2NN68_9FIRM</name>
<accession>A0ABS2NN68</accession>
<sequence length="85" mass="9449">MKRIGLLVTLCLLLIIGCETRVPLTSTISADKIVILHGVSSKASVITDEPSILEILKLYTKIQSNPISKNINPVDFYTVIYYQNN</sequence>
<dbReference type="Proteomes" id="UP001314796">
    <property type="component" value="Unassembled WGS sequence"/>
</dbReference>
<proteinExistence type="predicted"/>
<dbReference type="RefSeq" id="WP_204400545.1">
    <property type="nucleotide sequence ID" value="NZ_JAFBEE010000003.1"/>
</dbReference>
<dbReference type="EMBL" id="JAFBEE010000003">
    <property type="protein sequence ID" value="MBM7614267.1"/>
    <property type="molecule type" value="Genomic_DNA"/>
</dbReference>
<comment type="caution">
    <text evidence="1">The sequence shown here is derived from an EMBL/GenBank/DDBJ whole genome shotgun (WGS) entry which is preliminary data.</text>
</comment>